<sequence length="871" mass="98841">MLSYCHLALQQGLVISEERMTQFNNMLGQYDYLCERIITLMLRHGAGVPHDVHVEVSRVALKKFPTMFPFNVTRTETKLKIVVEVLRSVYSGEVGDLRMMPLPSILTILQPSNSYLARLPQIIIPVLQALARVAGQECRFIAQPPHGDMDLPLVEEQLVKNVLLFIFLVYMNCNNREKYPVVNNSWLFKKQDSTALSEDRVFFFDCTVFDAAQEQLIFLSEQHPNVVIPMLLQVILAIFQPEHSSLDSQFLKDLKSSSCGFTAAHLVELCHLIQWTRLSSVTVSAKDLEVLVAFLASHQEPVPSLEFLLSQLTRSLSKKSSNPDKIESIYPIETCGCEKHSNSLVHSVAKAILGRLKICKLLKDQELRHFQDNYMSILTRLVQIHLDQPKVLSEMHFLPFLDSAYSLAEYIQNAGQSVGDLALTLIGRQRHLAITLPPDSRQKTKAQSPFVDASRDPDELFNFAADQIHFLDWATPDHSESQEIMIRHLKLVLDENSFNNLENLVHNSKNVALLALLVQMELDPMLQRGSTLNQFLQTQEGELWLRLISRLLSMKQQHLTFDFVFRVLSFAALDTSSKPLSWCGPRESSGAIFSNLLLTIFSASELKTQFLYRFVQALFQWEIERSLQVLYHFIYATAACHQLTKFTSTSNCVQFLDKLCEVEFVLLQKSAQVVPACESLKKIAYSELLNLQAYLCTENLTTSAMYQSSLGGFRSRSSMISNLLTFHGNARSVLQTTFDDLNVRLGNELNCKRTKRSHSAFGLMRGSHVEESSGRNGSHALFKPFWLINRLLSICPQSDLTQQMKLFSIFQRESVRMLTSANRIAMSKSSLTTSSITSTGSISPSESILVDVMVTFLFFFYSMMRQSKYPG</sequence>
<protein>
    <submittedName>
        <fullName evidence="1">Uncharacterized protein</fullName>
    </submittedName>
</protein>
<proteinExistence type="predicted"/>
<organism evidence="1 2">
    <name type="scientific">Cichlidogyrus casuarinus</name>
    <dbReference type="NCBI Taxonomy" id="1844966"/>
    <lineage>
        <taxon>Eukaryota</taxon>
        <taxon>Metazoa</taxon>
        <taxon>Spiralia</taxon>
        <taxon>Lophotrochozoa</taxon>
        <taxon>Platyhelminthes</taxon>
        <taxon>Monogenea</taxon>
        <taxon>Monopisthocotylea</taxon>
        <taxon>Dactylogyridea</taxon>
        <taxon>Ancyrocephalidae</taxon>
        <taxon>Cichlidogyrus</taxon>
    </lineage>
</organism>
<evidence type="ECO:0000313" key="2">
    <source>
        <dbReference type="Proteomes" id="UP001626550"/>
    </source>
</evidence>
<reference evidence="1 2" key="1">
    <citation type="submission" date="2024-11" db="EMBL/GenBank/DDBJ databases">
        <title>Adaptive evolution of stress response genes in parasites aligns with host niche diversity.</title>
        <authorList>
            <person name="Hahn C."/>
            <person name="Resl P."/>
        </authorList>
    </citation>
    <scope>NUCLEOTIDE SEQUENCE [LARGE SCALE GENOMIC DNA]</scope>
    <source>
        <strain evidence="1">EGGRZ-B1_66</strain>
        <tissue evidence="1">Body</tissue>
    </source>
</reference>
<dbReference type="EMBL" id="JBJKFK010000231">
    <property type="protein sequence ID" value="KAL3318556.1"/>
    <property type="molecule type" value="Genomic_DNA"/>
</dbReference>
<keyword evidence="2" id="KW-1185">Reference proteome</keyword>
<gene>
    <name evidence="1" type="ORF">Ciccas_002792</name>
</gene>
<dbReference type="AlphaFoldDB" id="A0ABD2QG91"/>
<comment type="caution">
    <text evidence="1">The sequence shown here is derived from an EMBL/GenBank/DDBJ whole genome shotgun (WGS) entry which is preliminary data.</text>
</comment>
<accession>A0ABD2QG91</accession>
<dbReference type="Proteomes" id="UP001626550">
    <property type="component" value="Unassembled WGS sequence"/>
</dbReference>
<evidence type="ECO:0000313" key="1">
    <source>
        <dbReference type="EMBL" id="KAL3318556.1"/>
    </source>
</evidence>
<name>A0ABD2QG91_9PLAT</name>